<name>A0A521DNE7_9BACT</name>
<protein>
    <submittedName>
        <fullName evidence="1">Uncharacterized protein</fullName>
    </submittedName>
</protein>
<gene>
    <name evidence="1" type="ORF">SAMN06265218_1115</name>
</gene>
<dbReference type="OrthoDB" id="1531298at2"/>
<dbReference type="AlphaFoldDB" id="A0A521DNE7"/>
<evidence type="ECO:0000313" key="2">
    <source>
        <dbReference type="Proteomes" id="UP000317593"/>
    </source>
</evidence>
<accession>A0A521DNE7</accession>
<dbReference type="Proteomes" id="UP000317593">
    <property type="component" value="Unassembled WGS sequence"/>
</dbReference>
<sequence length="146" mass="16267">MKSITQLREAINSFIDAHGSKPAIKISKAYWEDNASEIAMLSKEGYDIVVTEELESRKSFHVGPSPNLYPTVNTLNDLKEQVDRLIEEGKGHWPVKYLPHDANCYLQIKLCPIIPGNAPFEGLELMSGFADAPEGEHILMLVGNTE</sequence>
<proteinExistence type="predicted"/>
<dbReference type="RefSeq" id="WP_142714924.1">
    <property type="nucleotide sequence ID" value="NZ_FXTH01000011.1"/>
</dbReference>
<reference evidence="1 2" key="1">
    <citation type="submission" date="2017-05" db="EMBL/GenBank/DDBJ databases">
        <authorList>
            <person name="Varghese N."/>
            <person name="Submissions S."/>
        </authorList>
    </citation>
    <scope>NUCLEOTIDE SEQUENCE [LARGE SCALE GENOMIC DNA]</scope>
    <source>
        <strain evidence="1 2">DSM 21194</strain>
    </source>
</reference>
<keyword evidence="2" id="KW-1185">Reference proteome</keyword>
<organism evidence="1 2">
    <name type="scientific">Fodinibius sediminis</name>
    <dbReference type="NCBI Taxonomy" id="1214077"/>
    <lineage>
        <taxon>Bacteria</taxon>
        <taxon>Pseudomonadati</taxon>
        <taxon>Balneolota</taxon>
        <taxon>Balneolia</taxon>
        <taxon>Balneolales</taxon>
        <taxon>Balneolaceae</taxon>
        <taxon>Fodinibius</taxon>
    </lineage>
</organism>
<evidence type="ECO:0000313" key="1">
    <source>
        <dbReference type="EMBL" id="SMO72460.1"/>
    </source>
</evidence>
<dbReference type="EMBL" id="FXTH01000011">
    <property type="protein sequence ID" value="SMO72460.1"/>
    <property type="molecule type" value="Genomic_DNA"/>
</dbReference>